<feature type="region of interest" description="Disordered" evidence="1">
    <location>
        <begin position="1"/>
        <end position="35"/>
    </location>
</feature>
<gene>
    <name evidence="2" type="ORF">EC910_11227</name>
</gene>
<dbReference type="AlphaFoldDB" id="A0A4R4BBL4"/>
<reference evidence="2 3" key="1">
    <citation type="submission" date="2019-03" db="EMBL/GenBank/DDBJ databases">
        <title>Above-ground endophytic microbial communities from plants in different locations in the United States.</title>
        <authorList>
            <person name="Frank C."/>
        </authorList>
    </citation>
    <scope>NUCLEOTIDE SEQUENCE [LARGE SCALE GENOMIC DNA]</scope>
    <source>
        <strain evidence="2 3">LP_2_YM</strain>
    </source>
</reference>
<evidence type="ECO:0000313" key="2">
    <source>
        <dbReference type="EMBL" id="TCW53078.1"/>
    </source>
</evidence>
<proteinExistence type="predicted"/>
<dbReference type="EMBL" id="SMDG01000012">
    <property type="protein sequence ID" value="TCW53078.1"/>
    <property type="molecule type" value="Genomic_DNA"/>
</dbReference>
<name>A0A4R4BBL4_BACTU</name>
<organism evidence="2 3">
    <name type="scientific">Bacillus thuringiensis</name>
    <dbReference type="NCBI Taxonomy" id="1428"/>
    <lineage>
        <taxon>Bacteria</taxon>
        <taxon>Bacillati</taxon>
        <taxon>Bacillota</taxon>
        <taxon>Bacilli</taxon>
        <taxon>Bacillales</taxon>
        <taxon>Bacillaceae</taxon>
        <taxon>Bacillus</taxon>
        <taxon>Bacillus cereus group</taxon>
    </lineage>
</organism>
<protein>
    <submittedName>
        <fullName evidence="2">Uncharacterized protein</fullName>
    </submittedName>
</protein>
<comment type="caution">
    <text evidence="2">The sequence shown here is derived from an EMBL/GenBank/DDBJ whole genome shotgun (WGS) entry which is preliminary data.</text>
</comment>
<evidence type="ECO:0000313" key="3">
    <source>
        <dbReference type="Proteomes" id="UP000295285"/>
    </source>
</evidence>
<feature type="compositionally biased region" description="Polar residues" evidence="1">
    <location>
        <begin position="9"/>
        <end position="35"/>
    </location>
</feature>
<evidence type="ECO:0000256" key="1">
    <source>
        <dbReference type="SAM" id="MobiDB-lite"/>
    </source>
</evidence>
<dbReference type="Proteomes" id="UP000295285">
    <property type="component" value="Unassembled WGS sequence"/>
</dbReference>
<accession>A0A4R4BBL4</accession>
<sequence length="35" mass="3733">MEIGLNAHRVNQSTKYSTVGTVKNTQDSPSAHGTC</sequence>